<accession>A0A0F9ACC0</accession>
<evidence type="ECO:0000313" key="2">
    <source>
        <dbReference type="EMBL" id="KKL07085.1"/>
    </source>
</evidence>
<dbReference type="EMBL" id="LAZR01043436">
    <property type="protein sequence ID" value="KKL07085.1"/>
    <property type="molecule type" value="Genomic_DNA"/>
</dbReference>
<name>A0A0F9ACC0_9ZZZZ</name>
<reference evidence="2" key="1">
    <citation type="journal article" date="2015" name="Nature">
        <title>Complex archaea that bridge the gap between prokaryotes and eukaryotes.</title>
        <authorList>
            <person name="Spang A."/>
            <person name="Saw J.H."/>
            <person name="Jorgensen S.L."/>
            <person name="Zaremba-Niedzwiedzka K."/>
            <person name="Martijn J."/>
            <person name="Lind A.E."/>
            <person name="van Eijk R."/>
            <person name="Schleper C."/>
            <person name="Guy L."/>
            <person name="Ettema T.J."/>
        </authorList>
    </citation>
    <scope>NUCLEOTIDE SEQUENCE</scope>
</reference>
<protein>
    <recommendedName>
        <fullName evidence="1">TNase-like domain-containing protein</fullName>
    </recommendedName>
</protein>
<dbReference type="SUPFAM" id="SSF50199">
    <property type="entry name" value="Staphylococcal nuclease"/>
    <property type="match status" value="1"/>
</dbReference>
<proteinExistence type="predicted"/>
<sequence>MAHDFKKFPELTNSQMQLYYWDSPHKQIQESFMARVQQVTDGDTIRVKWSERDFDFPVRMLNIDAPETNTPNARKSLNWLADEILGEYVEVVIDMKQRVGKWGRLLGEIVHLGRNINQMSLELGYSVPFGSEELI</sequence>
<feature type="domain" description="TNase-like" evidence="1">
    <location>
        <begin position="30"/>
        <end position="126"/>
    </location>
</feature>
<dbReference type="InterPro" id="IPR035437">
    <property type="entry name" value="SNase_OB-fold_sf"/>
</dbReference>
<dbReference type="Gene3D" id="2.40.50.90">
    <property type="match status" value="1"/>
</dbReference>
<evidence type="ECO:0000259" key="1">
    <source>
        <dbReference type="PROSITE" id="PS50830"/>
    </source>
</evidence>
<organism evidence="2">
    <name type="scientific">marine sediment metagenome</name>
    <dbReference type="NCBI Taxonomy" id="412755"/>
    <lineage>
        <taxon>unclassified sequences</taxon>
        <taxon>metagenomes</taxon>
        <taxon>ecological metagenomes</taxon>
    </lineage>
</organism>
<comment type="caution">
    <text evidence="2">The sequence shown here is derived from an EMBL/GenBank/DDBJ whole genome shotgun (WGS) entry which is preliminary data.</text>
</comment>
<gene>
    <name evidence="2" type="ORF">LCGC14_2589560</name>
</gene>
<dbReference type="InterPro" id="IPR016071">
    <property type="entry name" value="Staphylococal_nuclease_OB-fold"/>
</dbReference>
<dbReference type="Pfam" id="PF00565">
    <property type="entry name" value="SNase"/>
    <property type="match status" value="1"/>
</dbReference>
<dbReference type="AlphaFoldDB" id="A0A0F9ACC0"/>
<dbReference type="PROSITE" id="PS50830">
    <property type="entry name" value="TNASE_3"/>
    <property type="match status" value="1"/>
</dbReference>